<evidence type="ECO:0000313" key="1">
    <source>
        <dbReference type="EMBL" id="KAJ9634351.1"/>
    </source>
</evidence>
<protein>
    <submittedName>
        <fullName evidence="1">Uncharacterized protein</fullName>
    </submittedName>
</protein>
<name>A0ACC2YGI4_9PEZI</name>
<evidence type="ECO:0000313" key="2">
    <source>
        <dbReference type="Proteomes" id="UP001172680"/>
    </source>
</evidence>
<dbReference type="EMBL" id="JAPDRP010000033">
    <property type="protein sequence ID" value="KAJ9634351.1"/>
    <property type="molecule type" value="Genomic_DNA"/>
</dbReference>
<accession>A0ACC2YGI4</accession>
<organism evidence="1 2">
    <name type="scientific">Coniosporium tulheliwenetii</name>
    <dbReference type="NCBI Taxonomy" id="3383036"/>
    <lineage>
        <taxon>Eukaryota</taxon>
        <taxon>Fungi</taxon>
        <taxon>Dikarya</taxon>
        <taxon>Ascomycota</taxon>
        <taxon>Pezizomycotina</taxon>
        <taxon>Dothideomycetes</taxon>
        <taxon>Dothideomycetes incertae sedis</taxon>
        <taxon>Coniosporium</taxon>
    </lineage>
</organism>
<dbReference type="Proteomes" id="UP001172680">
    <property type="component" value="Unassembled WGS sequence"/>
</dbReference>
<proteinExistence type="predicted"/>
<keyword evidence="2" id="KW-1185">Reference proteome</keyword>
<comment type="caution">
    <text evidence="1">The sequence shown here is derived from an EMBL/GenBank/DDBJ whole genome shotgun (WGS) entry which is preliminary data.</text>
</comment>
<sequence length="323" mass="35741">MEKPQPSRQSWWSCQSGFRKLLYIALPLILIIALAVGLGVGLTIGRGSDNTEEPSTTAAPSPTSTPRPGDYTIWQPAVNETWQIVLLKPLELAADAESVEPDVAVYDIDLFTNEEGVIETLHRLGKRVICYFSAGSYEDYRPDSAQFQEGDRGSELDGWPGEYWLDTNSENVRGIMVERMRLARQKGCDAVDPDNVDGYSNENGLDLTEQDAIDYVNFLSQQATSLNMSIGLKNAGEIIPQVLNATHFSVNEQCVEYSECDTFAAFVQDEKPVFHIEYPSDAPSIQSRNAEGAADFSTVMKNMNLDGFVEYCSGETYTTPVES</sequence>
<gene>
    <name evidence="1" type="ORF">H2199_009009</name>
</gene>
<reference evidence="1" key="1">
    <citation type="submission" date="2022-10" db="EMBL/GenBank/DDBJ databases">
        <title>Culturing micro-colonial fungi from biological soil crusts in the Mojave desert and describing Neophaeococcomyces mojavensis, and introducing the new genera and species Taxawa tesnikishii.</title>
        <authorList>
            <person name="Kurbessoian T."/>
            <person name="Stajich J.E."/>
        </authorList>
    </citation>
    <scope>NUCLEOTIDE SEQUENCE</scope>
    <source>
        <strain evidence="1">JES_115</strain>
    </source>
</reference>